<gene>
    <name evidence="1" type="ORF">Ahu01nite_065550</name>
</gene>
<sequence length="216" mass="24316">MRRMQPINLAEFTAGAIWWRTKTTWPDDFHNSDYPVLAAQNPDGRFDAAWWARVQPRLAAWKAFRPVPRAVVAANVVANAADLTQAWKTSCAPYLHADIADPEVTWEAIRAFPEVVFRLKPTRSPVFASKLCHFLLPKVFPVVDGLALGGHSMTYEAYFRLVKDTWVVTPEEIRSSLIAEITNLVELTYGKPLAPEFPAVTKIVELALIGRKHPQP</sequence>
<accession>A0ABQ3ZYG3</accession>
<keyword evidence="2" id="KW-1185">Reference proteome</keyword>
<protein>
    <submittedName>
        <fullName evidence="1">Uncharacterized protein</fullName>
    </submittedName>
</protein>
<name>A0ABQ3ZYG3_9ACTN</name>
<evidence type="ECO:0000313" key="2">
    <source>
        <dbReference type="Proteomes" id="UP000603200"/>
    </source>
</evidence>
<comment type="caution">
    <text evidence="1">The sequence shown here is derived from an EMBL/GenBank/DDBJ whole genome shotgun (WGS) entry which is preliminary data.</text>
</comment>
<organism evidence="1 2">
    <name type="scientific">Winogradskya humida</name>
    <dbReference type="NCBI Taxonomy" id="113566"/>
    <lineage>
        <taxon>Bacteria</taxon>
        <taxon>Bacillati</taxon>
        <taxon>Actinomycetota</taxon>
        <taxon>Actinomycetes</taxon>
        <taxon>Micromonosporales</taxon>
        <taxon>Micromonosporaceae</taxon>
        <taxon>Winogradskya</taxon>
    </lineage>
</organism>
<reference evidence="1 2" key="1">
    <citation type="submission" date="2021-01" db="EMBL/GenBank/DDBJ databases">
        <title>Whole genome shotgun sequence of Actinoplanes humidus NBRC 14915.</title>
        <authorList>
            <person name="Komaki H."/>
            <person name="Tamura T."/>
        </authorList>
    </citation>
    <scope>NUCLEOTIDE SEQUENCE [LARGE SCALE GENOMIC DNA]</scope>
    <source>
        <strain evidence="1 2">NBRC 14915</strain>
    </source>
</reference>
<dbReference type="Proteomes" id="UP000603200">
    <property type="component" value="Unassembled WGS sequence"/>
</dbReference>
<dbReference type="EMBL" id="BOMN01000091">
    <property type="protein sequence ID" value="GIE23453.1"/>
    <property type="molecule type" value="Genomic_DNA"/>
</dbReference>
<evidence type="ECO:0000313" key="1">
    <source>
        <dbReference type="EMBL" id="GIE23453.1"/>
    </source>
</evidence>
<proteinExistence type="predicted"/>